<dbReference type="Pfam" id="PF06527">
    <property type="entry name" value="TniQ"/>
    <property type="match status" value="1"/>
</dbReference>
<comment type="caution">
    <text evidence="3">The sequence shown here is derived from an EMBL/GenBank/DDBJ whole genome shotgun (WGS) entry which is preliminary data.</text>
</comment>
<feature type="compositionally biased region" description="Polar residues" evidence="1">
    <location>
        <begin position="733"/>
        <end position="748"/>
    </location>
</feature>
<keyword evidence="4" id="KW-1185">Reference proteome</keyword>
<protein>
    <submittedName>
        <fullName evidence="3">TniQ family protein</fullName>
    </submittedName>
</protein>
<feature type="region of interest" description="Disordered" evidence="1">
    <location>
        <begin position="727"/>
        <end position="748"/>
    </location>
</feature>
<feature type="region of interest" description="Disordered" evidence="1">
    <location>
        <begin position="1"/>
        <end position="36"/>
    </location>
</feature>
<evidence type="ECO:0000256" key="1">
    <source>
        <dbReference type="SAM" id="MobiDB-lite"/>
    </source>
</evidence>
<evidence type="ECO:0000313" key="4">
    <source>
        <dbReference type="Proteomes" id="UP000736373"/>
    </source>
</evidence>
<evidence type="ECO:0000313" key="3">
    <source>
        <dbReference type="EMBL" id="MBC8750290.1"/>
    </source>
</evidence>
<dbReference type="EMBL" id="VZQQ01000030">
    <property type="protein sequence ID" value="MBC8750290.1"/>
    <property type="molecule type" value="Genomic_DNA"/>
</dbReference>
<dbReference type="Proteomes" id="UP000736373">
    <property type="component" value="Unassembled WGS sequence"/>
</dbReference>
<accession>A0ABR7PVI2</accession>
<proteinExistence type="predicted"/>
<feature type="region of interest" description="Disordered" evidence="1">
    <location>
        <begin position="622"/>
        <end position="641"/>
    </location>
</feature>
<reference evidence="3 4" key="1">
    <citation type="submission" date="2019-09" db="EMBL/GenBank/DDBJ databases">
        <title>Paraburkholderia podalyriae sp. nov., A South African Podalyria-associated rhizobium.</title>
        <authorList>
            <person name="Mavima L."/>
            <person name="Beukes C.W."/>
            <person name="Palmer M."/>
            <person name="De Meyer S.E."/>
            <person name="James E.K."/>
            <person name="Maluk M."/>
            <person name="Avontuur J.R."/>
            <person name="Chan W.Y."/>
            <person name="Venter S.N."/>
            <person name="Steenkamp E.T."/>
        </authorList>
    </citation>
    <scope>NUCLEOTIDE SEQUENCE [LARGE SCALE GENOMIC DNA]</scope>
    <source>
        <strain evidence="3 4">WC7.3b</strain>
    </source>
</reference>
<dbReference type="InterPro" id="IPR009492">
    <property type="entry name" value="TniQ"/>
</dbReference>
<feature type="domain" description="TniQ" evidence="2">
    <location>
        <begin position="49"/>
        <end position="212"/>
    </location>
</feature>
<sequence>MTCNRTAQFLPRNGRESRENPSLEIHQTLSRSRIPSHPEGIDFAMFGLPFRPPPLPDQILGSWLERLALLNGDWAWQSLRKSAGYTSAHSGYFADIPDYSPELDALLTALGTTFEESLRRLTTLPYWLSFDGSSPADGILPGTTALPLICGSYGKPVRALRRLLGQSNRVVNALRYCPACLSADLSSFGEAYWHRFHQLPLVSYCPEHLIALRSTCPRCGRAFFRDEHGRLPALRLGCPCKFTLSEDRTPFAPTPLQVRVTAVSLDALGNQYTTWDRHQMRAFLQSALAGKNPTRCLIDASDDGAQVDSNTLIKDALRFMPRNASVDGMRAPACCALLAALGIEFKAAARAATGNAPEAATALSRLKVATSVQRARETLSELMSRSPERDPSKFGIHYWTVRVWDARWLEQHFPRRRRRRLPSVTDDRTAIRHYLARLSATTPLNYALMLVRHSSAGLRARVRDLAWLERLSDDTRRGISVDKNKHRTDRLNPPGSTDVADDEHLDWARVPSLAQAKATLLVRKFEVPARAPSIGSGISYWVVRLKDPDWLKRHFGQDRSLAAPSLRDDRVQIRLRLSGDSGTRRTHAPWVLAWQCSAGQRARIRDHEWLWKHWSCHVQCHGKNQPQMRGPKKREPIRDPTGFSERERIGRATRTSRLSALEAAIDHHDTGSRCTISGLAGRAGLSYWSTRYLLRTEPALREKVDLLSVKFRRSAFRKAKADFGAYELPTENPPTSTGTVTATPSSRQ</sequence>
<gene>
    <name evidence="3" type="ORF">F6X42_27995</name>
</gene>
<organism evidence="3 4">
    <name type="scientific">Paraburkholderia podalyriae</name>
    <dbReference type="NCBI Taxonomy" id="1938811"/>
    <lineage>
        <taxon>Bacteria</taxon>
        <taxon>Pseudomonadati</taxon>
        <taxon>Pseudomonadota</taxon>
        <taxon>Betaproteobacteria</taxon>
        <taxon>Burkholderiales</taxon>
        <taxon>Burkholderiaceae</taxon>
        <taxon>Paraburkholderia</taxon>
    </lineage>
</organism>
<evidence type="ECO:0000259" key="2">
    <source>
        <dbReference type="Pfam" id="PF06527"/>
    </source>
</evidence>
<name>A0ABR7PVI2_9BURK</name>